<organism evidence="10">
    <name type="scientific">Albugo laibachii Nc14</name>
    <dbReference type="NCBI Taxonomy" id="890382"/>
    <lineage>
        <taxon>Eukaryota</taxon>
        <taxon>Sar</taxon>
        <taxon>Stramenopiles</taxon>
        <taxon>Oomycota</taxon>
        <taxon>Peronosporomycetes</taxon>
        <taxon>Albuginales</taxon>
        <taxon>Albuginaceae</taxon>
        <taxon>Albugo</taxon>
    </lineage>
</organism>
<dbReference type="GO" id="GO:0051082">
    <property type="term" value="F:unfolded protein binding"/>
    <property type="evidence" value="ECO:0007669"/>
    <property type="project" value="TreeGrafter"/>
</dbReference>
<dbReference type="GO" id="GO:0042803">
    <property type="term" value="F:protein homodimerization activity"/>
    <property type="evidence" value="ECO:0007669"/>
    <property type="project" value="InterPro"/>
</dbReference>
<dbReference type="PRINTS" id="PR00773">
    <property type="entry name" value="GRPEPROTEIN"/>
</dbReference>
<dbReference type="FunFam" id="2.30.22.10:FF:000001">
    <property type="entry name" value="Protein GrpE"/>
    <property type="match status" value="1"/>
</dbReference>
<dbReference type="PANTHER" id="PTHR21237">
    <property type="entry name" value="GRPE PROTEIN"/>
    <property type="match status" value="1"/>
</dbReference>
<dbReference type="SUPFAM" id="SSF51064">
    <property type="entry name" value="Head domain of nucleotide exchange factor GrpE"/>
    <property type="match status" value="1"/>
</dbReference>
<comment type="similarity">
    <text evidence="2 8">Belongs to the GrpE family.</text>
</comment>
<dbReference type="HOGENOM" id="CLU_057217_0_1_1"/>
<dbReference type="InterPro" id="IPR013805">
    <property type="entry name" value="GrpE_CC"/>
</dbReference>
<reference evidence="10" key="2">
    <citation type="submission" date="2011-02" db="EMBL/GenBank/DDBJ databases">
        <authorList>
            <person name="MacLean D."/>
        </authorList>
    </citation>
    <scope>NUCLEOTIDE SEQUENCE</scope>
</reference>
<name>F0W509_9STRA</name>
<comment type="subunit">
    <text evidence="3">Homodimer.</text>
</comment>
<evidence type="ECO:0000313" key="10">
    <source>
        <dbReference type="EMBL" id="CCA16200.1"/>
    </source>
</evidence>
<dbReference type="GO" id="GO:0000774">
    <property type="term" value="F:adenyl-nucleotide exchange factor activity"/>
    <property type="evidence" value="ECO:0007669"/>
    <property type="project" value="InterPro"/>
</dbReference>
<keyword evidence="4" id="KW-0963">Cytoplasm</keyword>
<protein>
    <recommendedName>
        <fullName evidence="7">GrpE protein homolog</fullName>
    </recommendedName>
</protein>
<dbReference type="PANTHER" id="PTHR21237:SF23">
    <property type="entry name" value="GRPE PROTEIN HOMOLOG, MITOCHONDRIAL"/>
    <property type="match status" value="1"/>
</dbReference>
<dbReference type="InterPro" id="IPR000740">
    <property type="entry name" value="GrpE"/>
</dbReference>
<evidence type="ECO:0000256" key="2">
    <source>
        <dbReference type="ARBA" id="ARBA00009054"/>
    </source>
</evidence>
<gene>
    <name evidence="10" type="primary">AlNc14C19G1980</name>
    <name evidence="10" type="ORF">ALNC14_023430</name>
</gene>
<dbReference type="InterPro" id="IPR009012">
    <property type="entry name" value="GrpE_head"/>
</dbReference>
<proteinExistence type="inferred from homology"/>
<evidence type="ECO:0000256" key="3">
    <source>
        <dbReference type="ARBA" id="ARBA00011738"/>
    </source>
</evidence>
<accession>F0W509</accession>
<dbReference type="GO" id="GO:0001405">
    <property type="term" value="C:PAM complex, Tim23 associated import motor"/>
    <property type="evidence" value="ECO:0007669"/>
    <property type="project" value="TreeGrafter"/>
</dbReference>
<dbReference type="GO" id="GO:0006457">
    <property type="term" value="P:protein folding"/>
    <property type="evidence" value="ECO:0007669"/>
    <property type="project" value="InterPro"/>
</dbReference>
<keyword evidence="6 7" id="KW-0143">Chaperone</keyword>
<dbReference type="HAMAP" id="MF_01151">
    <property type="entry name" value="GrpE"/>
    <property type="match status" value="1"/>
</dbReference>
<evidence type="ECO:0000256" key="1">
    <source>
        <dbReference type="ARBA" id="ARBA00004496"/>
    </source>
</evidence>
<dbReference type="SUPFAM" id="SSF58014">
    <property type="entry name" value="Coiled-coil domain of nucleotide exchange factor GrpE"/>
    <property type="match status" value="1"/>
</dbReference>
<dbReference type="GO" id="GO:0030150">
    <property type="term" value="P:protein import into mitochondrial matrix"/>
    <property type="evidence" value="ECO:0007669"/>
    <property type="project" value="TreeGrafter"/>
</dbReference>
<evidence type="ECO:0000256" key="7">
    <source>
        <dbReference type="RuleBase" id="RU000640"/>
    </source>
</evidence>
<sequence length="221" mass="25232">MLRSFIQTRATSFVRATRSSKVRNVCGTSKLYNSEKEETSETPTESVKEEETLESLKKKVEELESDSKKINDHLLRALADAENVRRISRQDVQNARDFAISKFARNLLDVADNLQRAHESIKIEELHPDRTLEAIKSLHEGVVMTDQQLQKVFQEFNINPVGQVGDRFDPNMHDALFEYEDDTKEPGTIGQLMKRGYLLNSRIIRPAQVGVIKGELMSNKS</sequence>
<evidence type="ECO:0000256" key="5">
    <source>
        <dbReference type="ARBA" id="ARBA00023016"/>
    </source>
</evidence>
<dbReference type="Gene3D" id="2.30.22.10">
    <property type="entry name" value="Head domain of nucleotide exchange factor GrpE"/>
    <property type="match status" value="1"/>
</dbReference>
<dbReference type="AlphaFoldDB" id="F0W509"/>
<dbReference type="Pfam" id="PF01025">
    <property type="entry name" value="GrpE"/>
    <property type="match status" value="1"/>
</dbReference>
<dbReference type="PROSITE" id="PS01071">
    <property type="entry name" value="GRPE"/>
    <property type="match status" value="1"/>
</dbReference>
<comment type="function">
    <text evidence="7">Essential component of the PAM complex, a complex required for the translocation of transit peptide-containing proteins from the inner membrane into the mitochondrial matrix in an ATP-dependent manner.</text>
</comment>
<evidence type="ECO:0000256" key="9">
    <source>
        <dbReference type="SAM" id="MobiDB-lite"/>
    </source>
</evidence>
<dbReference type="Gene3D" id="3.90.20.20">
    <property type="match status" value="1"/>
</dbReference>
<keyword evidence="5" id="KW-0346">Stress response</keyword>
<feature type="region of interest" description="Disordered" evidence="9">
    <location>
        <begin position="33"/>
        <end position="53"/>
    </location>
</feature>
<reference evidence="10" key="1">
    <citation type="journal article" date="2011" name="PLoS Biol.">
        <title>Gene gain and loss during evolution of obligate parasitism in the white rust pathogen of Arabidopsis thaliana.</title>
        <authorList>
            <person name="Kemen E."/>
            <person name="Gardiner A."/>
            <person name="Schultz-Larsen T."/>
            <person name="Kemen A.C."/>
            <person name="Balmuth A.L."/>
            <person name="Robert-Seilaniantz A."/>
            <person name="Bailey K."/>
            <person name="Holub E."/>
            <person name="Studholme D.J."/>
            <person name="Maclean D."/>
            <person name="Jones J.D."/>
        </authorList>
    </citation>
    <scope>NUCLEOTIDE SEQUENCE</scope>
</reference>
<keyword evidence="7" id="KW-0496">Mitochondrion</keyword>
<evidence type="ECO:0000256" key="8">
    <source>
        <dbReference type="RuleBase" id="RU004478"/>
    </source>
</evidence>
<dbReference type="CDD" id="cd00446">
    <property type="entry name" value="GrpE"/>
    <property type="match status" value="1"/>
</dbReference>
<dbReference type="EMBL" id="FR824064">
    <property type="protein sequence ID" value="CCA16200.1"/>
    <property type="molecule type" value="Genomic_DNA"/>
</dbReference>
<dbReference type="GO" id="GO:0051087">
    <property type="term" value="F:protein-folding chaperone binding"/>
    <property type="evidence" value="ECO:0007669"/>
    <property type="project" value="InterPro"/>
</dbReference>
<evidence type="ECO:0000256" key="6">
    <source>
        <dbReference type="ARBA" id="ARBA00023186"/>
    </source>
</evidence>
<comment type="subcellular location">
    <subcellularLocation>
        <location evidence="1">Cytoplasm</location>
    </subcellularLocation>
    <subcellularLocation>
        <location evidence="7">Mitochondrion matrix</location>
    </subcellularLocation>
</comment>
<evidence type="ECO:0000256" key="4">
    <source>
        <dbReference type="ARBA" id="ARBA00022490"/>
    </source>
</evidence>